<evidence type="ECO:0000256" key="1">
    <source>
        <dbReference type="SAM" id="Phobius"/>
    </source>
</evidence>
<dbReference type="InterPro" id="IPR003675">
    <property type="entry name" value="Rce1/LyrA-like_dom"/>
</dbReference>
<dbReference type="AlphaFoldDB" id="A0ABD3YAU7"/>
<dbReference type="GO" id="GO:0080120">
    <property type="term" value="P:CAAX-box protein maturation"/>
    <property type="evidence" value="ECO:0007669"/>
    <property type="project" value="UniProtKB-ARBA"/>
</dbReference>
<feature type="transmembrane region" description="Helical" evidence="1">
    <location>
        <begin position="79"/>
        <end position="100"/>
    </location>
</feature>
<feature type="transmembrane region" description="Helical" evidence="1">
    <location>
        <begin position="6"/>
        <end position="23"/>
    </location>
</feature>
<dbReference type="EMBL" id="JJNZ01000020">
    <property type="protein sequence ID" value="KDC51870.1"/>
    <property type="molecule type" value="Genomic_DNA"/>
</dbReference>
<dbReference type="GO" id="GO:0004175">
    <property type="term" value="F:endopeptidase activity"/>
    <property type="evidence" value="ECO:0007669"/>
    <property type="project" value="UniProtKB-ARBA"/>
</dbReference>
<evidence type="ECO:0000313" key="4">
    <source>
        <dbReference type="Proteomes" id="UP000027154"/>
    </source>
</evidence>
<feature type="transmembrane region" description="Helical" evidence="1">
    <location>
        <begin position="130"/>
        <end position="149"/>
    </location>
</feature>
<proteinExistence type="predicted"/>
<dbReference type="Proteomes" id="UP000027154">
    <property type="component" value="Unassembled WGS sequence"/>
</dbReference>
<sequence length="249" mass="28352">MTLHIGEWIVLLMIMAMPIYSFWESDKTKRAVIAGHKTKLRMYQETMVYLWFPTVTLLALVLMQVVRISDIGLYWRSSMANWVGACLVMCLFVYLVLGVYKTKSNSQNNEELRNTMKTHSWMMPASRCELTWFTFGVSMSAGICEELLFRGFLLSVFSDYIGLFSSLILSSFLFGLCHIYQGWLNAIRTGIYGLVFSGIYILTDSLLIVIILHAMLDIYSGIIGYLINQSSIDNAKLYITKSDTKATAP</sequence>
<dbReference type="PANTHER" id="PTHR43592:SF7">
    <property type="entry name" value="CAAX AMINO TERMINAL PROTEASE FAMILY PROTEIN"/>
    <property type="match status" value="1"/>
</dbReference>
<keyword evidence="1" id="KW-0472">Membrane</keyword>
<feature type="transmembrane region" description="Helical" evidence="1">
    <location>
        <begin position="192"/>
        <end position="216"/>
    </location>
</feature>
<name>A0ABD3YAU7_9GAMM</name>
<evidence type="ECO:0000313" key="3">
    <source>
        <dbReference type="EMBL" id="KDC51870.1"/>
    </source>
</evidence>
<reference evidence="3 4" key="1">
    <citation type="submission" date="2014-04" db="EMBL/GenBank/DDBJ databases">
        <title>Pseudoalteromonas galatheae sp. nov., isolated from a deep-sea polychaete near Canal Concepcion, Chile.</title>
        <authorList>
            <person name="Machado H.R."/>
            <person name="Gram L."/>
            <person name="Vynne N.G."/>
        </authorList>
    </citation>
    <scope>NUCLEOTIDE SEQUENCE [LARGE SCALE GENOMIC DNA]</scope>
    <source>
        <strain evidence="3 4">KMM216</strain>
    </source>
</reference>
<comment type="caution">
    <text evidence="3">The sequence shown here is derived from an EMBL/GenBank/DDBJ whole genome shotgun (WGS) entry which is preliminary data.</text>
</comment>
<keyword evidence="1" id="KW-1133">Transmembrane helix</keyword>
<feature type="transmembrane region" description="Helical" evidence="1">
    <location>
        <begin position="161"/>
        <end position="180"/>
    </location>
</feature>
<organism evidence="3 4">
    <name type="scientific">Pseudoalteromonas fuliginea</name>
    <dbReference type="NCBI Taxonomy" id="1872678"/>
    <lineage>
        <taxon>Bacteria</taxon>
        <taxon>Pseudomonadati</taxon>
        <taxon>Pseudomonadota</taxon>
        <taxon>Gammaproteobacteria</taxon>
        <taxon>Alteromonadales</taxon>
        <taxon>Pseudoalteromonadaceae</taxon>
        <taxon>Pseudoalteromonas</taxon>
    </lineage>
</organism>
<gene>
    <name evidence="3" type="ORF">DC53_06795</name>
</gene>
<feature type="transmembrane region" description="Helical" evidence="1">
    <location>
        <begin position="47"/>
        <end position="67"/>
    </location>
</feature>
<dbReference type="Pfam" id="PF02517">
    <property type="entry name" value="Rce1-like"/>
    <property type="match status" value="1"/>
</dbReference>
<feature type="domain" description="CAAX prenyl protease 2/Lysostaphin resistance protein A-like" evidence="2">
    <location>
        <begin position="130"/>
        <end position="218"/>
    </location>
</feature>
<keyword evidence="1" id="KW-0812">Transmembrane</keyword>
<evidence type="ECO:0000259" key="2">
    <source>
        <dbReference type="Pfam" id="PF02517"/>
    </source>
</evidence>
<dbReference type="PANTHER" id="PTHR43592">
    <property type="entry name" value="CAAX AMINO TERMINAL PROTEASE"/>
    <property type="match status" value="1"/>
</dbReference>
<protein>
    <recommendedName>
        <fullName evidence="2">CAAX prenyl protease 2/Lysostaphin resistance protein A-like domain-containing protein</fullName>
    </recommendedName>
</protein>
<accession>A0ABD3YAU7</accession>